<protein>
    <recommendedName>
        <fullName evidence="3">PilZ domain-containing protein</fullName>
    </recommendedName>
</protein>
<evidence type="ECO:0000313" key="2">
    <source>
        <dbReference type="Proteomes" id="UP001231362"/>
    </source>
</evidence>
<comment type="caution">
    <text evidence="1">The sequence shown here is derived from an EMBL/GenBank/DDBJ whole genome shotgun (WGS) entry which is preliminary data.</text>
</comment>
<name>A0ABT9V4E9_9BACL</name>
<organism evidence="1 2">
    <name type="scientific">Anoxybacillus andreesenii</name>
    <dbReference type="NCBI Taxonomy" id="1325932"/>
    <lineage>
        <taxon>Bacteria</taxon>
        <taxon>Bacillati</taxon>
        <taxon>Bacillota</taxon>
        <taxon>Bacilli</taxon>
        <taxon>Bacillales</taxon>
        <taxon>Anoxybacillaceae</taxon>
        <taxon>Anoxybacillus</taxon>
    </lineage>
</organism>
<gene>
    <name evidence="1" type="ORF">J2S07_002141</name>
</gene>
<dbReference type="RefSeq" id="WP_307150352.1">
    <property type="nucleotide sequence ID" value="NZ_JAUSTU010000009.1"/>
</dbReference>
<accession>A0ABT9V4E9</accession>
<evidence type="ECO:0000313" key="1">
    <source>
        <dbReference type="EMBL" id="MDQ0155823.1"/>
    </source>
</evidence>
<dbReference type="Proteomes" id="UP001231362">
    <property type="component" value="Unassembled WGS sequence"/>
</dbReference>
<dbReference type="EMBL" id="JAUSTU010000009">
    <property type="protein sequence ID" value="MDQ0155823.1"/>
    <property type="molecule type" value="Genomic_DNA"/>
</dbReference>
<reference evidence="1 2" key="1">
    <citation type="submission" date="2023-07" db="EMBL/GenBank/DDBJ databases">
        <title>Genomic Encyclopedia of Type Strains, Phase IV (KMG-IV): sequencing the most valuable type-strain genomes for metagenomic binning, comparative biology and taxonomic classification.</title>
        <authorList>
            <person name="Goeker M."/>
        </authorList>
    </citation>
    <scope>NUCLEOTIDE SEQUENCE [LARGE SCALE GENOMIC DNA]</scope>
    <source>
        <strain evidence="1 2">DSM 23948</strain>
    </source>
</reference>
<keyword evidence="2" id="KW-1185">Reference proteome</keyword>
<sequence>MYYRRDEAFRFIFGQPIKATFKIVKVDGRDGSANEASALILDLSPNGIKFSSELDLPIYEKQLILEIYFSLNEKMISMLAEPKWKKRMSPSSFTYGLVGLDNEETKKEVIEELKEYVRKNKTSNNN</sequence>
<proteinExistence type="predicted"/>
<evidence type="ECO:0008006" key="3">
    <source>
        <dbReference type="Google" id="ProtNLM"/>
    </source>
</evidence>